<feature type="region of interest" description="Disordered" evidence="1">
    <location>
        <begin position="633"/>
        <end position="699"/>
    </location>
</feature>
<evidence type="ECO:0000313" key="2">
    <source>
        <dbReference type="EMBL" id="CUG79937.1"/>
    </source>
</evidence>
<reference evidence="3" key="1">
    <citation type="submission" date="2015-09" db="EMBL/GenBank/DDBJ databases">
        <authorList>
            <consortium name="Pathogen Informatics"/>
        </authorList>
    </citation>
    <scope>NUCLEOTIDE SEQUENCE [LARGE SCALE GENOMIC DNA]</scope>
    <source>
        <strain evidence="3">Lake Konstanz</strain>
    </source>
</reference>
<name>A0A0S4J163_BODSA</name>
<feature type="compositionally biased region" description="Basic and acidic residues" evidence="1">
    <location>
        <begin position="109"/>
        <end position="128"/>
    </location>
</feature>
<feature type="compositionally biased region" description="Pro residues" evidence="1">
    <location>
        <begin position="825"/>
        <end position="836"/>
    </location>
</feature>
<feature type="compositionally biased region" description="Low complexity" evidence="1">
    <location>
        <begin position="1297"/>
        <end position="1306"/>
    </location>
</feature>
<evidence type="ECO:0000256" key="1">
    <source>
        <dbReference type="SAM" id="MobiDB-lite"/>
    </source>
</evidence>
<feature type="region of interest" description="Disordered" evidence="1">
    <location>
        <begin position="437"/>
        <end position="561"/>
    </location>
</feature>
<proteinExistence type="predicted"/>
<dbReference type="EMBL" id="CYKH01001044">
    <property type="protein sequence ID" value="CUG79937.1"/>
    <property type="molecule type" value="Genomic_DNA"/>
</dbReference>
<organism evidence="2 3">
    <name type="scientific">Bodo saltans</name>
    <name type="common">Flagellated protozoan</name>
    <dbReference type="NCBI Taxonomy" id="75058"/>
    <lineage>
        <taxon>Eukaryota</taxon>
        <taxon>Discoba</taxon>
        <taxon>Euglenozoa</taxon>
        <taxon>Kinetoplastea</taxon>
        <taxon>Metakinetoplastina</taxon>
        <taxon>Eubodonida</taxon>
        <taxon>Bodonidae</taxon>
        <taxon>Bodo</taxon>
    </lineage>
</organism>
<feature type="compositionally biased region" description="Low complexity" evidence="1">
    <location>
        <begin position="1158"/>
        <end position="1168"/>
    </location>
</feature>
<feature type="region of interest" description="Disordered" evidence="1">
    <location>
        <begin position="724"/>
        <end position="895"/>
    </location>
</feature>
<feature type="compositionally biased region" description="Low complexity" evidence="1">
    <location>
        <begin position="167"/>
        <end position="179"/>
    </location>
</feature>
<feature type="compositionally biased region" description="Polar residues" evidence="1">
    <location>
        <begin position="736"/>
        <end position="759"/>
    </location>
</feature>
<feature type="compositionally biased region" description="Basic and acidic residues" evidence="1">
    <location>
        <begin position="1053"/>
        <end position="1071"/>
    </location>
</feature>
<feature type="region of interest" description="Disordered" evidence="1">
    <location>
        <begin position="374"/>
        <end position="407"/>
    </location>
</feature>
<feature type="compositionally biased region" description="Polar residues" evidence="1">
    <location>
        <begin position="537"/>
        <end position="561"/>
    </location>
</feature>
<feature type="compositionally biased region" description="Low complexity" evidence="1">
    <location>
        <begin position="310"/>
        <end position="322"/>
    </location>
</feature>
<feature type="compositionally biased region" description="Basic and acidic residues" evidence="1">
    <location>
        <begin position="1264"/>
        <end position="1275"/>
    </location>
</feature>
<feature type="compositionally biased region" description="Basic and acidic residues" evidence="1">
    <location>
        <begin position="668"/>
        <end position="678"/>
    </location>
</feature>
<dbReference type="VEuPathDB" id="TriTrypDB:BSAL_86265"/>
<feature type="compositionally biased region" description="Low complexity" evidence="1">
    <location>
        <begin position="60"/>
        <end position="77"/>
    </location>
</feature>
<accession>A0A0S4J163</accession>
<feature type="region of interest" description="Disordered" evidence="1">
    <location>
        <begin position="198"/>
        <end position="237"/>
    </location>
</feature>
<feature type="compositionally biased region" description="Basic residues" evidence="1">
    <location>
        <begin position="646"/>
        <end position="662"/>
    </location>
</feature>
<feature type="region of interest" description="Disordered" evidence="1">
    <location>
        <begin position="1256"/>
        <end position="1306"/>
    </location>
</feature>
<feature type="region of interest" description="Disordered" evidence="1">
    <location>
        <begin position="1"/>
        <end position="21"/>
    </location>
</feature>
<feature type="compositionally biased region" description="Low complexity" evidence="1">
    <location>
        <begin position="199"/>
        <end position="217"/>
    </location>
</feature>
<feature type="region of interest" description="Disordered" evidence="1">
    <location>
        <begin position="1150"/>
        <end position="1178"/>
    </location>
</feature>
<feature type="compositionally biased region" description="Polar residues" evidence="1">
    <location>
        <begin position="636"/>
        <end position="645"/>
    </location>
</feature>
<feature type="region of interest" description="Disordered" evidence="1">
    <location>
        <begin position="310"/>
        <end position="332"/>
    </location>
</feature>
<sequence>MHFEPLKNAAHTKTAAASSNNDSAAIAQQNAKIQRLVWSLLPAHMRERVAIGGRPIAPQASHHGSSASAAARGGSNRSSRKQIIIDTIEHSKRLKAERQDAEIWEDVEREEKRRQEEREDVSRRHLDQHSNNMLLGGGGDGVSSFATGYTHTDDYGNASPPRAAIPLSSSATSTSAPPLSHKERVLSLQRKSQLFRELTAGANSTGTTSTSSENSTKSLHDSPSPPLPPPSNQNSMTTAMDNVAAIPFSRVVVEDIPTFTVDEVSRVAVPSNSSAADAAATGGGGGGLLQQPPTTSTAGFLNVGGVTAAATTASSGSSRVSGLTPRGDTRVTAAGRSYSPLAVDYASRRSYERATEYEERLALEVVYSAGGDGGKFLQPARLGDEREASPGSGSDAENGGGEAHGGAQTKLVPLSQQVGARLIPVHTARDLKKQMLEERQNEKSAADRLLQSVSIRHQTRRGDDGQLGQSLRVSMRQPTIRFDDELEVAETASNDDDDDSADDDGVRGGRHRRSQQQNHSHPPRRHQKNDGGGSDGGTESPSLWSSASVAGSPQFSPVASPTSKAHAVSLVKQQQLLPPPPSDVSRATQLSVSHVIDYSGAGGLRQRVLEDNLTEKILSSKHPYLSLDIGMDHEGQQQSHTSSRGQQHHQHNKPHHYHHHQRVNSATPRDDSGGDESQHVAQWDNNHGKPTNSTANSMMMGAHHGAHHKAAQGFVDRWTYASSTSQQSHHYPPTSGGRQQQHPALPSTSLMLTHISSGTHAPGGGGEEGQVTPKSSARHSNGGHYHHHPHHVSSPLSHRGGGGGSGSSSKPSELTATGSREIRPETPPAPKSPTTPVPHRVNAGGGRRRRLSVECSMEVRYSSTTTDGRRKHNGGGGSQAASSKTLIMSSPSRKHRSSVVVVNLAKDALGQYDRKEKAKGLRLVCAPFIDAAVGGNIINGNNTTQQQQQQVTESAAMKRGSGIDTLIAEPPQHHNNNAEERAGTPPALVTDGTLWTSELLKKDEKPGVLMNLANIGYGGGRPPSGQSNSNEGPFQAARLPLAATRRMSSADSGDPRVPESDRRRSSADIGRRLSSATLAGKGGKNLVRLPRPASSSLSYVDKFGRPVNLETFIPPKELSVRTCVLDASPQVAVQDRVALALQRLAPEPLPLPPSFLTHPSPSRSNNDSPPHPRRRPDSALFSSAAEQVHEQLHRAHRQHRAEALGGSAMVRRWMEFQTMRPEDRVRAGLPTVYTNRPVTAPLPNDGGEEVPRVKVPTMQQQPQRRNEANHGEPTHQQRRPFGAKEMQSMFARKRPNSSQATSLSSSTLVLARLPGEPCRQLL</sequence>
<feature type="region of interest" description="Disordered" evidence="1">
    <location>
        <begin position="108"/>
        <end position="139"/>
    </location>
</feature>
<keyword evidence="3" id="KW-1185">Reference proteome</keyword>
<protein>
    <submittedName>
        <fullName evidence="2">Uncharacterized protein</fullName>
    </submittedName>
</protein>
<feature type="region of interest" description="Disordered" evidence="1">
    <location>
        <begin position="160"/>
        <end position="184"/>
    </location>
</feature>
<gene>
    <name evidence="2" type="ORF">BSAL_86265</name>
</gene>
<feature type="region of interest" description="Disordered" evidence="1">
    <location>
        <begin position="1044"/>
        <end position="1077"/>
    </location>
</feature>
<feature type="compositionally biased region" description="Basic and acidic residues" evidence="1">
    <location>
        <begin position="437"/>
        <end position="446"/>
    </location>
</feature>
<evidence type="ECO:0000313" key="3">
    <source>
        <dbReference type="Proteomes" id="UP000051952"/>
    </source>
</evidence>
<feature type="compositionally biased region" description="Polar residues" evidence="1">
    <location>
        <begin position="679"/>
        <end position="697"/>
    </location>
</feature>
<feature type="compositionally biased region" description="Acidic residues" evidence="1">
    <location>
        <begin position="484"/>
        <end position="503"/>
    </location>
</feature>
<dbReference type="Proteomes" id="UP000051952">
    <property type="component" value="Unassembled WGS sequence"/>
</dbReference>
<feature type="region of interest" description="Disordered" evidence="1">
    <location>
        <begin position="56"/>
        <end position="80"/>
    </location>
</feature>
<feature type="compositionally biased region" description="Polar residues" evidence="1">
    <location>
        <begin position="879"/>
        <end position="891"/>
    </location>
</feature>